<evidence type="ECO:0000256" key="5">
    <source>
        <dbReference type="ARBA" id="ARBA00023065"/>
    </source>
</evidence>
<evidence type="ECO:0000259" key="11">
    <source>
        <dbReference type="Pfam" id="PF01094"/>
    </source>
</evidence>
<organism evidence="13">
    <name type="scientific">Timema monikensis</name>
    <dbReference type="NCBI Taxonomy" id="170555"/>
    <lineage>
        <taxon>Eukaryota</taxon>
        <taxon>Metazoa</taxon>
        <taxon>Ecdysozoa</taxon>
        <taxon>Arthropoda</taxon>
        <taxon>Hexapoda</taxon>
        <taxon>Insecta</taxon>
        <taxon>Pterygota</taxon>
        <taxon>Neoptera</taxon>
        <taxon>Polyneoptera</taxon>
        <taxon>Phasmatodea</taxon>
        <taxon>Timematodea</taxon>
        <taxon>Timematoidea</taxon>
        <taxon>Timematidae</taxon>
        <taxon>Timema</taxon>
    </lineage>
</organism>
<dbReference type="GO" id="GO:0015276">
    <property type="term" value="F:ligand-gated monoatomic ion channel activity"/>
    <property type="evidence" value="ECO:0007669"/>
    <property type="project" value="InterPro"/>
</dbReference>
<keyword evidence="7" id="KW-0675">Receptor</keyword>
<dbReference type="InterPro" id="IPR001828">
    <property type="entry name" value="ANF_lig-bd_rcpt"/>
</dbReference>
<evidence type="ECO:0000256" key="4">
    <source>
        <dbReference type="ARBA" id="ARBA00022989"/>
    </source>
</evidence>
<keyword evidence="6" id="KW-0472">Membrane</keyword>
<sequence length="681" mass="79294">MHTRVAAGLLRLQQIYQSLRPGKESFQVESVKRIQNASEAIDYLHSLEDISRWGHKYVVLDCPTDMAKEIVVSHVRDVTLGKRTYHYLLSGLIMDDRWESEVIEFGAINITGFRIVDSSRRYVKDFLEGWRRLDPTTSQGAGRESISKVQIPYRNINLGVFYQKVQIPYRNINLGVFYQKVQIPYRNINLGVFYQKVQITYRNINLGVFYQKKVQIPYHNINLSVFYQKVQIPYRNINLGVFYQKVQIPYRNINLGVFYQKVQIPYRNINLGVFYQKVQIPYRNINLGVFYQKVQIPYRNINLGVFYQKAQAALMYDAVFVLVEAFNKLLRKKPDLFRSNFRRGQIFNNGSRGIECNTSTHRVTPWEHGDKISRFLRKEVTSDSPLQRLRVFSYPVLSILLRKEGTFDSPPETQDVELSFNVYLTQEGRYVCLSSPETHGVELSCIVYLTQEALSCVRTNLSRTSKEDPGVTKFVGSIGRKRLGRKSWSHITQGSSYPVAGLIRWDRTDTFLDNLKRRKSDQIGWSSWLCISEEITNQRSQFKPRRCRISHKVELEGLTGEIRFNDDGRRQNYTLHVVEMTVNSAMVKEAMELSLMTVYVTLQVAEWTDEAGFTPVSAKYVRLKPHSEIEKNRTYIVTTIVEEPYIMQRTPEPGENFTGNDRFEGYCKDLADLISKKLELN</sequence>
<dbReference type="GO" id="GO:0016020">
    <property type="term" value="C:membrane"/>
    <property type="evidence" value="ECO:0007669"/>
    <property type="project" value="UniProtKB-SubCell"/>
</dbReference>
<dbReference type="Pfam" id="PF10613">
    <property type="entry name" value="Lig_chan-Glu_bd"/>
    <property type="match status" value="1"/>
</dbReference>
<evidence type="ECO:0000256" key="8">
    <source>
        <dbReference type="ARBA" id="ARBA00023180"/>
    </source>
</evidence>
<dbReference type="Gene3D" id="3.40.50.2300">
    <property type="match status" value="2"/>
</dbReference>
<evidence type="ECO:0000256" key="3">
    <source>
        <dbReference type="ARBA" id="ARBA00022692"/>
    </source>
</evidence>
<keyword evidence="4" id="KW-1133">Transmembrane helix</keyword>
<feature type="domain" description="Receptor ligand binding region" evidence="11">
    <location>
        <begin position="8"/>
        <end position="142"/>
    </location>
</feature>
<name>A0A7R9EBP5_9NEOP</name>
<evidence type="ECO:0000256" key="9">
    <source>
        <dbReference type="ARBA" id="ARBA00023286"/>
    </source>
</evidence>
<evidence type="ECO:0000256" key="1">
    <source>
        <dbReference type="ARBA" id="ARBA00004141"/>
    </source>
</evidence>
<dbReference type="EMBL" id="OB794785">
    <property type="protein sequence ID" value="CAD7431082.1"/>
    <property type="molecule type" value="Genomic_DNA"/>
</dbReference>
<keyword evidence="5" id="KW-0406">Ion transport</keyword>
<reference evidence="13" key="1">
    <citation type="submission" date="2020-11" db="EMBL/GenBank/DDBJ databases">
        <authorList>
            <person name="Tran Van P."/>
        </authorList>
    </citation>
    <scope>NUCLEOTIDE SEQUENCE</scope>
</reference>
<keyword evidence="10" id="KW-0407">Ion channel</keyword>
<proteinExistence type="predicted"/>
<evidence type="ECO:0000256" key="6">
    <source>
        <dbReference type="ARBA" id="ARBA00023136"/>
    </source>
</evidence>
<keyword evidence="9" id="KW-1071">Ligand-gated ion channel</keyword>
<evidence type="ECO:0000256" key="2">
    <source>
        <dbReference type="ARBA" id="ARBA00022448"/>
    </source>
</evidence>
<evidence type="ECO:0000313" key="13">
    <source>
        <dbReference type="EMBL" id="CAD7431082.1"/>
    </source>
</evidence>
<dbReference type="Pfam" id="PF01094">
    <property type="entry name" value="ANF_receptor"/>
    <property type="match status" value="1"/>
</dbReference>
<dbReference type="Gene3D" id="3.40.190.10">
    <property type="entry name" value="Periplasmic binding protein-like II"/>
    <property type="match status" value="1"/>
</dbReference>
<dbReference type="AlphaFoldDB" id="A0A7R9EBP5"/>
<evidence type="ECO:0000259" key="12">
    <source>
        <dbReference type="Pfam" id="PF10613"/>
    </source>
</evidence>
<gene>
    <name evidence="13" type="ORF">TMSB3V08_LOCUS7826</name>
</gene>
<dbReference type="InterPro" id="IPR019594">
    <property type="entry name" value="Glu/Gly-bd"/>
</dbReference>
<keyword evidence="8" id="KW-0325">Glycoprotein</keyword>
<protein>
    <submittedName>
        <fullName evidence="13">Uncharacterized protein</fullName>
    </submittedName>
</protein>
<dbReference type="FunFam" id="3.40.50.2300:FF:000186">
    <property type="entry name" value="Glutamate receptor 1"/>
    <property type="match status" value="1"/>
</dbReference>
<keyword evidence="3" id="KW-0812">Transmembrane</keyword>
<accession>A0A7R9EBP5</accession>
<feature type="domain" description="Ionotropic glutamate receptor L-glutamate and glycine-binding" evidence="12">
    <location>
        <begin position="634"/>
        <end position="680"/>
    </location>
</feature>
<comment type="subcellular location">
    <subcellularLocation>
        <location evidence="1">Membrane</location>
        <topology evidence="1">Multi-pass membrane protein</topology>
    </subcellularLocation>
</comment>
<evidence type="ECO:0000256" key="7">
    <source>
        <dbReference type="ARBA" id="ARBA00023170"/>
    </source>
</evidence>
<keyword evidence="2" id="KW-0813">Transport</keyword>
<evidence type="ECO:0000256" key="10">
    <source>
        <dbReference type="ARBA" id="ARBA00023303"/>
    </source>
</evidence>